<dbReference type="GO" id="GO:0051094">
    <property type="term" value="P:positive regulation of developmental process"/>
    <property type="evidence" value="ECO:0007669"/>
    <property type="project" value="UniProtKB-ARBA"/>
</dbReference>
<evidence type="ECO:0000256" key="3">
    <source>
        <dbReference type="ARBA" id="ARBA00004906"/>
    </source>
</evidence>
<evidence type="ECO:0000256" key="18">
    <source>
        <dbReference type="SAM" id="Phobius"/>
    </source>
</evidence>
<reference evidence="20" key="2">
    <citation type="submission" date="2021-03" db="UniProtKB">
        <authorList>
            <consortium name="Ensembl"/>
        </authorList>
    </citation>
    <scope>IDENTIFICATION</scope>
</reference>
<dbReference type="AlphaFoldDB" id="A0A803JBH5"/>
<keyword evidence="6 18" id="KW-0812">Transmembrane</keyword>
<keyword evidence="14 18" id="KW-0472">Membrane</keyword>
<dbReference type="EC" id="2.3.2.27" evidence="4"/>
<dbReference type="Ensembl" id="ENSXETT00000109526">
    <property type="protein sequence ID" value="ENSXETP00000105247"/>
    <property type="gene ID" value="ENSXETG00000043180"/>
</dbReference>
<keyword evidence="9" id="KW-0833">Ubl conjugation pathway</keyword>
<evidence type="ECO:0000256" key="10">
    <source>
        <dbReference type="ARBA" id="ARBA00022787"/>
    </source>
</evidence>
<organism evidence="20">
    <name type="scientific">Xenopus tropicalis</name>
    <name type="common">Western clawed frog</name>
    <name type="synonym">Silurana tropicalis</name>
    <dbReference type="NCBI Taxonomy" id="8364"/>
    <lineage>
        <taxon>Eukaryota</taxon>
        <taxon>Metazoa</taxon>
        <taxon>Chordata</taxon>
        <taxon>Craniata</taxon>
        <taxon>Vertebrata</taxon>
        <taxon>Euteleostomi</taxon>
        <taxon>Amphibia</taxon>
        <taxon>Batrachia</taxon>
        <taxon>Anura</taxon>
        <taxon>Pipoidea</taxon>
        <taxon>Pipidae</taxon>
        <taxon>Xenopodinae</taxon>
        <taxon>Xenopus</taxon>
        <taxon>Silurana</taxon>
    </lineage>
</organism>
<dbReference type="Gene3D" id="3.30.40.10">
    <property type="entry name" value="Zinc/RING finger domain, C3HC4 (zinc finger)"/>
    <property type="match status" value="1"/>
</dbReference>
<dbReference type="InParanoid" id="A0A803JBH5"/>
<dbReference type="GO" id="GO:0009893">
    <property type="term" value="P:positive regulation of metabolic process"/>
    <property type="evidence" value="ECO:0007669"/>
    <property type="project" value="UniProtKB-ARBA"/>
</dbReference>
<dbReference type="GO" id="GO:0061630">
    <property type="term" value="F:ubiquitin protein ligase activity"/>
    <property type="evidence" value="ECO:0007669"/>
    <property type="project" value="UniProtKB-EC"/>
</dbReference>
<evidence type="ECO:0000256" key="7">
    <source>
        <dbReference type="ARBA" id="ARBA00022723"/>
    </source>
</evidence>
<evidence type="ECO:0000256" key="13">
    <source>
        <dbReference type="ARBA" id="ARBA00023128"/>
    </source>
</evidence>
<dbReference type="GeneTree" id="ENSGT00980000202326"/>
<protein>
    <recommendedName>
        <fullName evidence="4">RING-type E3 ubiquitin transferase</fullName>
        <ecNumber evidence="4">2.3.2.27</ecNumber>
    </recommendedName>
</protein>
<keyword evidence="8 15" id="KW-0863">Zinc-finger</keyword>
<feature type="compositionally biased region" description="Basic and acidic residues" evidence="17">
    <location>
        <begin position="45"/>
        <end position="57"/>
    </location>
</feature>
<feature type="domain" description="RING-type" evidence="19">
    <location>
        <begin position="198"/>
        <end position="236"/>
    </location>
</feature>
<dbReference type="InterPro" id="IPR013083">
    <property type="entry name" value="Znf_RING/FYVE/PHD"/>
</dbReference>
<evidence type="ECO:0000256" key="4">
    <source>
        <dbReference type="ARBA" id="ARBA00012483"/>
    </source>
</evidence>
<evidence type="ECO:0000256" key="14">
    <source>
        <dbReference type="ARBA" id="ARBA00023136"/>
    </source>
</evidence>
<dbReference type="PANTHER" id="PTHR12183">
    <property type="entry name" value="MITOCHONDRIAL UBIQUITIN LIGASE ACTIVATOR OF NFKB 1"/>
    <property type="match status" value="1"/>
</dbReference>
<proteinExistence type="predicted"/>
<keyword evidence="16" id="KW-0175">Coiled coil</keyword>
<evidence type="ECO:0000256" key="6">
    <source>
        <dbReference type="ARBA" id="ARBA00022692"/>
    </source>
</evidence>
<keyword evidence="10" id="KW-1000">Mitochondrion outer membrane</keyword>
<dbReference type="GO" id="GO:0031647">
    <property type="term" value="P:regulation of protein stability"/>
    <property type="evidence" value="ECO:0007669"/>
    <property type="project" value="UniProtKB-ARBA"/>
</dbReference>
<dbReference type="SUPFAM" id="SSF57850">
    <property type="entry name" value="RING/U-box"/>
    <property type="match status" value="1"/>
</dbReference>
<evidence type="ECO:0000256" key="16">
    <source>
        <dbReference type="SAM" id="Coils"/>
    </source>
</evidence>
<evidence type="ECO:0000256" key="11">
    <source>
        <dbReference type="ARBA" id="ARBA00022833"/>
    </source>
</evidence>
<evidence type="ECO:0000256" key="15">
    <source>
        <dbReference type="PROSITE-ProRule" id="PRU00175"/>
    </source>
</evidence>
<dbReference type="GO" id="GO:0022603">
    <property type="term" value="P:regulation of anatomical structure morphogenesis"/>
    <property type="evidence" value="ECO:0007669"/>
    <property type="project" value="UniProtKB-ARBA"/>
</dbReference>
<evidence type="ECO:0000256" key="2">
    <source>
        <dbReference type="ARBA" id="ARBA00004374"/>
    </source>
</evidence>
<evidence type="ECO:0000313" key="20">
    <source>
        <dbReference type="Ensembl" id="ENSXETP00000105247"/>
    </source>
</evidence>
<dbReference type="Pfam" id="PF13920">
    <property type="entry name" value="zf-C3HC4_3"/>
    <property type="match status" value="1"/>
</dbReference>
<keyword evidence="12 18" id="KW-1133">Transmembrane helix</keyword>
<keyword evidence="7" id="KW-0479">Metal-binding</keyword>
<keyword evidence="11" id="KW-0862">Zinc</keyword>
<keyword evidence="13" id="KW-0496">Mitochondrion</keyword>
<accession>A0A803JBH5</accession>
<dbReference type="InterPro" id="IPR001841">
    <property type="entry name" value="Znf_RING"/>
</dbReference>
<dbReference type="FunFam" id="3.30.40.10:FF:000351">
    <property type="entry name" value="Mitochondrial ubiquitin ligase activator of NFKB 1"/>
    <property type="match status" value="1"/>
</dbReference>
<evidence type="ECO:0000256" key="12">
    <source>
        <dbReference type="ARBA" id="ARBA00022989"/>
    </source>
</evidence>
<dbReference type="GO" id="GO:0005741">
    <property type="term" value="C:mitochondrial outer membrane"/>
    <property type="evidence" value="ECO:0007669"/>
    <property type="project" value="UniProtKB-SubCell"/>
</dbReference>
<comment type="pathway">
    <text evidence="3">Protein modification; protein ubiquitination.</text>
</comment>
<evidence type="ECO:0000256" key="5">
    <source>
        <dbReference type="ARBA" id="ARBA00022679"/>
    </source>
</evidence>
<keyword evidence="5" id="KW-0808">Transferase</keyword>
<evidence type="ECO:0000259" key="19">
    <source>
        <dbReference type="PROSITE" id="PS50089"/>
    </source>
</evidence>
<feature type="coiled-coil region" evidence="16">
    <location>
        <begin position="161"/>
        <end position="188"/>
    </location>
</feature>
<evidence type="ECO:0000256" key="8">
    <source>
        <dbReference type="ARBA" id="ARBA00022771"/>
    </source>
</evidence>
<name>A0A803JBH5_XENTR</name>
<dbReference type="PROSITE" id="PS50089">
    <property type="entry name" value="ZF_RING_2"/>
    <property type="match status" value="1"/>
</dbReference>
<sequence length="248" mass="28312">HSLYNSLYPSLHSLYNSCILSLHSLYNSLMKADRAFNQLIILTQERPRENHPPEKQHRPLRPGPGGVMGAAGVSVRVVRPLEAVDLGLETVYEKFYTPHGPKGAGDRRRCRLCYYLSGTRLPGAPGEAGGGRCAWWRILSIVFGAATCVTLFFILRRQYRHRKEKHQLQNLQREFEESRARQRVQQEQHNEEEVRNPCAICLGKERSCVFLDCGHICSCYPCYQALPSPKKCPMCRNDIARVVPLYNS</sequence>
<evidence type="ECO:0000256" key="17">
    <source>
        <dbReference type="SAM" id="MobiDB-lite"/>
    </source>
</evidence>
<feature type="transmembrane region" description="Helical" evidence="18">
    <location>
        <begin position="134"/>
        <end position="155"/>
    </location>
</feature>
<dbReference type="SMART" id="SM00184">
    <property type="entry name" value="RING"/>
    <property type="match status" value="1"/>
</dbReference>
<dbReference type="GO" id="GO:0008270">
    <property type="term" value="F:zinc ion binding"/>
    <property type="evidence" value="ECO:0007669"/>
    <property type="project" value="UniProtKB-KW"/>
</dbReference>
<dbReference type="InterPro" id="IPR051652">
    <property type="entry name" value="MDM2_MDM4_MUL1"/>
</dbReference>
<feature type="region of interest" description="Disordered" evidence="17">
    <location>
        <begin position="44"/>
        <end position="64"/>
    </location>
</feature>
<reference evidence="20" key="1">
    <citation type="journal article" date="2010" name="Science">
        <title>The genome of the Western clawed frog Xenopus tropicalis.</title>
        <authorList>
            <person name="Hellsten U."/>
            <person name="Harland R.M."/>
            <person name="Gilchrist M.J."/>
            <person name="Hendrix D."/>
            <person name="Jurka J."/>
            <person name="Kapitonov V."/>
            <person name="Ovcharenko I."/>
            <person name="Putnam N.H."/>
            <person name="Shu S."/>
            <person name="Taher L."/>
            <person name="Blitz I.L."/>
            <person name="Blumberg B."/>
            <person name="Dichmann D.S."/>
            <person name="Dubchak I."/>
            <person name="Amaya E."/>
            <person name="Detter J.C."/>
            <person name="Fletcher R."/>
            <person name="Gerhard D.S."/>
            <person name="Goodstein D."/>
            <person name="Graves T."/>
            <person name="Grigoriev I.V."/>
            <person name="Grimwood J."/>
            <person name="Kawashima T."/>
            <person name="Lindquist E."/>
            <person name="Lucas S.M."/>
            <person name="Mead P.E."/>
            <person name="Mitros T."/>
            <person name="Ogino H."/>
            <person name="Ohta Y."/>
            <person name="Poliakov A.V."/>
            <person name="Pollet N."/>
            <person name="Robert J."/>
            <person name="Salamov A."/>
            <person name="Sater A.K."/>
            <person name="Schmutz J."/>
            <person name="Terry A."/>
            <person name="Vize P.D."/>
            <person name="Warren W.C."/>
            <person name="Wells D."/>
            <person name="Wills A."/>
            <person name="Wilson R.K."/>
            <person name="Zimmerman L.B."/>
            <person name="Zorn A.M."/>
            <person name="Grainger R."/>
            <person name="Grammer T."/>
            <person name="Khokha M.K."/>
            <person name="Richardson P.M."/>
            <person name="Rokhsar D.S."/>
        </authorList>
    </citation>
    <scope>NUCLEOTIDE SEQUENCE [LARGE SCALE GENOMIC DNA]</scope>
    <source>
        <strain evidence="20">Nigerian</strain>
    </source>
</reference>
<comment type="subcellular location">
    <subcellularLocation>
        <location evidence="2">Mitochondrion outer membrane</location>
        <topology evidence="2">Multi-pass membrane protein</topology>
    </subcellularLocation>
</comment>
<evidence type="ECO:0000256" key="9">
    <source>
        <dbReference type="ARBA" id="ARBA00022786"/>
    </source>
</evidence>
<dbReference type="PANTHER" id="PTHR12183:SF4">
    <property type="entry name" value="MITOCHONDRIAL UBIQUITIN LIGASE ACTIVATOR OF NFKB 1"/>
    <property type="match status" value="1"/>
</dbReference>
<evidence type="ECO:0000256" key="1">
    <source>
        <dbReference type="ARBA" id="ARBA00000900"/>
    </source>
</evidence>
<comment type="catalytic activity">
    <reaction evidence="1">
        <text>S-ubiquitinyl-[E2 ubiquitin-conjugating enzyme]-L-cysteine + [acceptor protein]-L-lysine = [E2 ubiquitin-conjugating enzyme]-L-cysteine + N(6)-ubiquitinyl-[acceptor protein]-L-lysine.</text>
        <dbReference type="EC" id="2.3.2.27"/>
    </reaction>
</comment>